<reference evidence="2 3" key="1">
    <citation type="journal article" date="2015" name="Stand. Genomic Sci.">
        <title>Genomic Encyclopedia of Bacterial and Archaeal Type Strains, Phase III: the genomes of soil and plant-associated and newly described type strains.</title>
        <authorList>
            <person name="Whitman W.B."/>
            <person name="Woyke T."/>
            <person name="Klenk H.P."/>
            <person name="Zhou Y."/>
            <person name="Lilburn T.G."/>
            <person name="Beck B.J."/>
            <person name="De Vos P."/>
            <person name="Vandamme P."/>
            <person name="Eisen J.A."/>
            <person name="Garrity G."/>
            <person name="Hugenholtz P."/>
            <person name="Kyrpides N.C."/>
        </authorList>
    </citation>
    <scope>NUCLEOTIDE SEQUENCE [LARGE SCALE GENOMIC DNA]</scope>
    <source>
        <strain evidence="2 3">VKM Ac-2538</strain>
    </source>
</reference>
<name>A0ABY2BDB9_9ACTN</name>
<accession>A0ABY2BDB9</accession>
<evidence type="ECO:0008006" key="4">
    <source>
        <dbReference type="Google" id="ProtNLM"/>
    </source>
</evidence>
<comment type="caution">
    <text evidence="2">The sequence shown here is derived from an EMBL/GenBank/DDBJ whole genome shotgun (WGS) entry which is preliminary data.</text>
</comment>
<sequence>MDTLPPSKSTWSTNSSTPSSWHGFVEVETDLLPGDTIQFVLLRLGATMRFSINIPNFGDFADAHTVGWVATAAALATSRIKLGPPSLG</sequence>
<organism evidence="2 3">
    <name type="scientific">Kribbella orskensis</name>
    <dbReference type="NCBI Taxonomy" id="2512216"/>
    <lineage>
        <taxon>Bacteria</taxon>
        <taxon>Bacillati</taxon>
        <taxon>Actinomycetota</taxon>
        <taxon>Actinomycetes</taxon>
        <taxon>Propionibacteriales</taxon>
        <taxon>Kribbellaceae</taxon>
        <taxon>Kribbella</taxon>
    </lineage>
</organism>
<protein>
    <recommendedName>
        <fullName evidence="4">Activator of Hsp90 ATPase-like protein</fullName>
    </recommendedName>
</protein>
<evidence type="ECO:0000313" key="3">
    <source>
        <dbReference type="Proteomes" id="UP000295818"/>
    </source>
</evidence>
<dbReference type="Proteomes" id="UP000295818">
    <property type="component" value="Unassembled WGS sequence"/>
</dbReference>
<evidence type="ECO:0000256" key="1">
    <source>
        <dbReference type="SAM" id="MobiDB-lite"/>
    </source>
</evidence>
<evidence type="ECO:0000313" key="2">
    <source>
        <dbReference type="EMBL" id="TCO17004.1"/>
    </source>
</evidence>
<feature type="region of interest" description="Disordered" evidence="1">
    <location>
        <begin position="1"/>
        <end position="21"/>
    </location>
</feature>
<proteinExistence type="predicted"/>
<gene>
    <name evidence="2" type="ORF">EV644_11524</name>
</gene>
<dbReference type="EMBL" id="SLWM01000015">
    <property type="protein sequence ID" value="TCO17004.1"/>
    <property type="molecule type" value="Genomic_DNA"/>
</dbReference>
<dbReference type="RefSeq" id="WP_199240073.1">
    <property type="nucleotide sequence ID" value="NZ_SLWM01000015.1"/>
</dbReference>
<feature type="compositionally biased region" description="Low complexity" evidence="1">
    <location>
        <begin position="1"/>
        <end position="20"/>
    </location>
</feature>
<keyword evidence="3" id="KW-1185">Reference proteome</keyword>